<protein>
    <submittedName>
        <fullName evidence="4">DUF4115 domain-containing protein</fullName>
    </submittedName>
</protein>
<evidence type="ECO:0000313" key="4">
    <source>
        <dbReference type="EMBL" id="KAB8183464.1"/>
    </source>
</evidence>
<dbReference type="EMBL" id="VDMA02000010">
    <property type="protein sequence ID" value="KAB8183464.1"/>
    <property type="molecule type" value="Genomic_DNA"/>
</dbReference>
<dbReference type="Pfam" id="PF13413">
    <property type="entry name" value="HTH_25"/>
    <property type="match status" value="1"/>
</dbReference>
<dbReference type="PANTHER" id="PTHR34475">
    <property type="match status" value="1"/>
</dbReference>
<accession>A0A5N6BSL8</accession>
<keyword evidence="2" id="KW-1133">Transmembrane helix</keyword>
<dbReference type="CDD" id="cd00093">
    <property type="entry name" value="HTH_XRE"/>
    <property type="match status" value="1"/>
</dbReference>
<keyword evidence="2" id="KW-0812">Transmembrane</keyword>
<feature type="domain" description="HTH cro/C1-type" evidence="3">
    <location>
        <begin position="6"/>
        <end position="65"/>
    </location>
</feature>
<dbReference type="Gene3D" id="1.10.260.40">
    <property type="entry name" value="lambda repressor-like DNA-binding domains"/>
    <property type="match status" value="1"/>
</dbReference>
<keyword evidence="2" id="KW-0472">Membrane</keyword>
<dbReference type="SUPFAM" id="SSF47413">
    <property type="entry name" value="lambda repressor-like DNA-binding domains"/>
    <property type="match status" value="1"/>
</dbReference>
<evidence type="ECO:0000259" key="3">
    <source>
        <dbReference type="SMART" id="SM00530"/>
    </source>
</evidence>
<feature type="transmembrane region" description="Helical" evidence="2">
    <location>
        <begin position="100"/>
        <end position="120"/>
    </location>
</feature>
<feature type="region of interest" description="Disordered" evidence="1">
    <location>
        <begin position="222"/>
        <end position="245"/>
    </location>
</feature>
<dbReference type="InterPro" id="IPR001387">
    <property type="entry name" value="Cro/C1-type_HTH"/>
</dbReference>
<dbReference type="PANTHER" id="PTHR34475:SF1">
    <property type="entry name" value="CYTOSKELETON PROTEIN RODZ"/>
    <property type="match status" value="1"/>
</dbReference>
<sequence>MSVGAVLAEARERAGLTVRQLSERTRIRETVIERFERDDFSVGDFYARGHIRTIASDLGLDPDEILRQYEQENADIASPVKASAVFRGDVGERARRAPSWTMAVAVALAIVAVVVVARMLGGSGGKTGPTAAQLPVTAPHAHARHDKGHEKKTLEEAVAPGLVVVKVTARKPAYLNVRDAKGHEIFQGTLPEGKTTTYSAKDRMKVTIGDAGAVRLEVNGRDLGTPGKDGQMIRRTFDAGGPSPR</sequence>
<keyword evidence="5" id="KW-1185">Reference proteome</keyword>
<organism evidence="4 5">
    <name type="scientific">Microbispora catharanthi</name>
    <dbReference type="NCBI Taxonomy" id="1712871"/>
    <lineage>
        <taxon>Bacteria</taxon>
        <taxon>Bacillati</taxon>
        <taxon>Actinomycetota</taxon>
        <taxon>Actinomycetes</taxon>
        <taxon>Streptosporangiales</taxon>
        <taxon>Streptosporangiaceae</taxon>
        <taxon>Microbispora</taxon>
    </lineage>
</organism>
<dbReference type="InterPro" id="IPR050400">
    <property type="entry name" value="Bact_Cytoskel_RodZ"/>
</dbReference>
<dbReference type="SMART" id="SM00530">
    <property type="entry name" value="HTH_XRE"/>
    <property type="match status" value="1"/>
</dbReference>
<evidence type="ECO:0000256" key="2">
    <source>
        <dbReference type="SAM" id="Phobius"/>
    </source>
</evidence>
<reference evidence="4 5" key="1">
    <citation type="submission" date="2019-10" db="EMBL/GenBank/DDBJ databases">
        <title>Nonomuraea sp. nov., isolated from Phyllanthus amarus.</title>
        <authorList>
            <person name="Klykleung N."/>
            <person name="Tanasupawat S."/>
        </authorList>
    </citation>
    <scope>NUCLEOTIDE SEQUENCE [LARGE SCALE GENOMIC DNA]</scope>
    <source>
        <strain evidence="4 5">CR1-09</strain>
    </source>
</reference>
<dbReference type="InterPro" id="IPR025194">
    <property type="entry name" value="RodZ-like_C"/>
</dbReference>
<name>A0A5N6BSL8_9ACTN</name>
<dbReference type="AlphaFoldDB" id="A0A5N6BSL8"/>
<evidence type="ECO:0000313" key="5">
    <source>
        <dbReference type="Proteomes" id="UP000313066"/>
    </source>
</evidence>
<dbReference type="Pfam" id="PF13464">
    <property type="entry name" value="RodZ_C"/>
    <property type="match status" value="1"/>
</dbReference>
<gene>
    <name evidence="4" type="ORF">FH610_020410</name>
</gene>
<dbReference type="GO" id="GO:0003677">
    <property type="term" value="F:DNA binding"/>
    <property type="evidence" value="ECO:0007669"/>
    <property type="project" value="InterPro"/>
</dbReference>
<evidence type="ECO:0000256" key="1">
    <source>
        <dbReference type="SAM" id="MobiDB-lite"/>
    </source>
</evidence>
<dbReference type="Proteomes" id="UP000313066">
    <property type="component" value="Unassembled WGS sequence"/>
</dbReference>
<comment type="caution">
    <text evidence="4">The sequence shown here is derived from an EMBL/GenBank/DDBJ whole genome shotgun (WGS) entry which is preliminary data.</text>
</comment>
<proteinExistence type="predicted"/>
<dbReference type="InterPro" id="IPR010982">
    <property type="entry name" value="Lambda_DNA-bd_dom_sf"/>
</dbReference>